<dbReference type="InterPro" id="IPR043129">
    <property type="entry name" value="ATPase_NBD"/>
</dbReference>
<dbReference type="Gene3D" id="3.30.420.40">
    <property type="match status" value="4"/>
</dbReference>
<dbReference type="InterPro" id="IPR002731">
    <property type="entry name" value="ATPase_BadF"/>
</dbReference>
<organism evidence="7 8">
    <name type="scientific">Criibacterium bergeronii</name>
    <dbReference type="NCBI Taxonomy" id="1871336"/>
    <lineage>
        <taxon>Bacteria</taxon>
        <taxon>Bacillati</taxon>
        <taxon>Bacillota</taxon>
        <taxon>Clostridia</taxon>
        <taxon>Peptostreptococcales</taxon>
        <taxon>Filifactoraceae</taxon>
        <taxon>Criibacterium</taxon>
    </lineage>
</organism>
<dbReference type="RefSeq" id="WP_068914123.1">
    <property type="nucleotide sequence ID" value="NZ_MBEW02000003.1"/>
</dbReference>
<evidence type="ECO:0000256" key="3">
    <source>
        <dbReference type="ARBA" id="ARBA00023004"/>
    </source>
</evidence>
<evidence type="ECO:0000256" key="1">
    <source>
        <dbReference type="ARBA" id="ARBA00001966"/>
    </source>
</evidence>
<feature type="domain" description="DUF2229" evidence="6">
    <location>
        <begin position="670"/>
        <end position="891"/>
    </location>
</feature>
<dbReference type="InterPro" id="IPR051805">
    <property type="entry name" value="Dehydratase_Activator_Redct"/>
</dbReference>
<evidence type="ECO:0000313" key="7">
    <source>
        <dbReference type="EMBL" id="RDY21976.1"/>
    </source>
</evidence>
<proteinExistence type="predicted"/>
<dbReference type="GO" id="GO:0051536">
    <property type="term" value="F:iron-sulfur cluster binding"/>
    <property type="evidence" value="ECO:0007669"/>
    <property type="project" value="UniProtKB-KW"/>
</dbReference>
<protein>
    <submittedName>
        <fullName evidence="7">2-hydroxyglutaryl-CoA dehydratase</fullName>
    </submittedName>
</protein>
<keyword evidence="8" id="KW-1185">Reference proteome</keyword>
<dbReference type="Proteomes" id="UP000093352">
    <property type="component" value="Unassembled WGS sequence"/>
</dbReference>
<dbReference type="PANTHER" id="PTHR32329">
    <property type="entry name" value="BIFUNCTIONAL PROTEIN [INCLUDES 2-HYDROXYACYL-COA DEHYDRATASE (N-TER) AND ITS ACTIVATOR DOMAIN (C_TERM)-RELATED"/>
    <property type="match status" value="1"/>
</dbReference>
<dbReference type="InterPro" id="IPR008275">
    <property type="entry name" value="CoA_E_activase_dom"/>
</dbReference>
<dbReference type="CDD" id="cd24034">
    <property type="entry name" value="ASKHA_NBD_O66634-like_rpt1"/>
    <property type="match status" value="1"/>
</dbReference>
<accession>A0A371INH7</accession>
<gene>
    <name evidence="7" type="ORF">BBG48_002575</name>
</gene>
<feature type="domain" description="ATPase BadF/BadG/BcrA/BcrD type" evidence="5">
    <location>
        <begin position="7"/>
        <end position="256"/>
    </location>
</feature>
<evidence type="ECO:0000259" key="5">
    <source>
        <dbReference type="Pfam" id="PF01869"/>
    </source>
</evidence>
<keyword evidence="3" id="KW-0408">Iron</keyword>
<dbReference type="GO" id="GO:0046872">
    <property type="term" value="F:metal ion binding"/>
    <property type="evidence" value="ECO:0007669"/>
    <property type="project" value="UniProtKB-KW"/>
</dbReference>
<dbReference type="EMBL" id="MBEW02000003">
    <property type="protein sequence ID" value="RDY21976.1"/>
    <property type="molecule type" value="Genomic_DNA"/>
</dbReference>
<dbReference type="NCBIfam" id="TIGR00241">
    <property type="entry name" value="CoA_E_activ"/>
    <property type="match status" value="2"/>
</dbReference>
<keyword evidence="4" id="KW-0411">Iron-sulfur</keyword>
<dbReference type="PANTHER" id="PTHR32329:SF4">
    <property type="entry name" value="ACTIVATOR OF 2-HYDROXYACYL-COA DEHYDRATASE"/>
    <property type="match status" value="1"/>
</dbReference>
<dbReference type="Pfam" id="PF09989">
    <property type="entry name" value="DUF2229"/>
    <property type="match status" value="1"/>
</dbReference>
<comment type="caution">
    <text evidence="7">The sequence shown here is derived from an EMBL/GenBank/DDBJ whole genome shotgun (WGS) entry which is preliminary data.</text>
</comment>
<dbReference type="Pfam" id="PF01869">
    <property type="entry name" value="BcrAD_BadFG"/>
    <property type="match status" value="2"/>
</dbReference>
<evidence type="ECO:0000259" key="6">
    <source>
        <dbReference type="Pfam" id="PF09989"/>
    </source>
</evidence>
<dbReference type="InterPro" id="IPR018709">
    <property type="entry name" value="CoA_activase_DUF2229"/>
</dbReference>
<evidence type="ECO:0000256" key="2">
    <source>
        <dbReference type="ARBA" id="ARBA00022723"/>
    </source>
</evidence>
<dbReference type="STRING" id="1871336.BBG48_06855"/>
<dbReference type="CDD" id="cd24035">
    <property type="entry name" value="ASKHA_NBD_O66634-like_rpt2"/>
    <property type="match status" value="1"/>
</dbReference>
<feature type="domain" description="ATPase BadF/BadG/BcrA/BcrD type" evidence="5">
    <location>
        <begin position="322"/>
        <end position="573"/>
    </location>
</feature>
<evidence type="ECO:0000256" key="4">
    <source>
        <dbReference type="ARBA" id="ARBA00023014"/>
    </source>
</evidence>
<comment type="cofactor">
    <cofactor evidence="1">
        <name>[4Fe-4S] cluster</name>
        <dbReference type="ChEBI" id="CHEBI:49883"/>
    </cofactor>
</comment>
<evidence type="ECO:0000313" key="8">
    <source>
        <dbReference type="Proteomes" id="UP000093352"/>
    </source>
</evidence>
<keyword evidence="2" id="KW-0479">Metal-binding</keyword>
<name>A0A371INH7_9FIRM</name>
<reference evidence="7 8" key="1">
    <citation type="journal article" date="2016" name="Genome Announc.">
        <title>Draft Genome Sequence of Criibacterium bergeronii gen. nov., sp. nov., Strain CCRI-22567T, Isolated from a Vaginal Sample from a Woman with Bacterial Vaginosis.</title>
        <authorList>
            <person name="Maheux A.F."/>
            <person name="Berube E."/>
            <person name="Boudreau D.K."/>
            <person name="Raymond F."/>
            <person name="Corbeil J."/>
            <person name="Roy P.H."/>
            <person name="Boissinot M."/>
            <person name="Omar R.F."/>
        </authorList>
    </citation>
    <scope>NUCLEOTIDE SEQUENCE [LARGE SCALE GENOMIC DNA]</scope>
    <source>
        <strain evidence="7 8">CCRI-22567</strain>
    </source>
</reference>
<sequence length="1446" mass="161091">MFDNYSVGIDIGSTTVKFVVMDEKNNILFSRYERHHANINKTLLALADEAFSQLSDVKITVAITGSGGMSLAKSIDVDFVQEVIASTEAIKAFEPRTDVAIELGGEDAKITYFSDGIEQKMNGTCAGGTGSFIDQMASLLKTDATGLNELAKNHTTIYPIAARCGVFAKTDVQPLLNEGVKKEDIAASILQAVVIQTISGLACGMPIRGNVAFLGGPLYYLSELRQRFIETLKLSEEEIIFPENSQLFVAIGAALLSRATHVIKLSSLIHSIKNVKPEQLAETKTLRPLFKDKEEYDEFVARHDKDKVARADLSAYSGNCYLGIDAGSTTTKLALISEDGKLLWTHYASNNGSPLKSTIDALKKMYSQMPKTAKVVYATVTGYGEGLLQKALKVDFGQIETVAHYTAADFFLNGVDFILDIGGQDMKCLKIKNGTINSILLNEACSSGCGSFLDTFAVSLNMPINEFVDAAVKSTSPVDLGSRCTVFMNSKVKQSQKEGADVSDISSGLCYSVIKNALYKVIKLKNKDELGQKIVVQGGTFYNDAVLRAFELLSEREVIRPDIAGIMGAFGCAIISKKRYEEGYQTQLLGLDQLEDFNIQNTTARCGKCSNNCLLTINKFAGGEKFISGNRCERGLGNLAQKNDLPNLFDYKYKKLFGYKSLGDKAIRGKIGIPRVLNMYENYPLWHTFFTHLGFDVVLSDESSLEVYKSGIETIPSESACLPAKMSHGHIMNLVNKDIKTIFYPSVVYENKEDEINATNSYNCPIVISYPEVIKNNVDVLDEKKIKFYNPFLTLDNDDAVVKVLYKMLSKDYNISKSDVSDAYLFAKGQYNSFKKDIRNKGEEILKYIADNNIKGIVLAGRPYHLDPHINHGIPDVITSLGMAVLTEDSVAHLSNEDKKLRVINQWTYHSRLYRAANFVAKQNNLELVQLNSFGCGLDAVTTDQVDEIMAQNNKIYTSLKIDEVSNLGAVKIRLRSLKASMIERDKNHVVSKKLYETKPRIVFTKKMKKEHTILCPQMAPIHFELLESVFNYSGYKLALLRDEEGAIDEGLKFVNNDACFPSIIVIGQIIKALKSGRYDLENTSVLMSQTGGGCRATNYIAFLRKALKDSGFENIPVISINPKGFEKNPGFTFDIPLLKRALQALIYGDLLMNVLLATRPYEKVEGSANELYEKTLAYLKKDLEFYEKKTFVKNIYRIVSDFDNLERYNIKKPKVGLVGEILVKFHPTANNNAVGIVEAEGAQAILPSLLDFVLYGMYNTKFNYENLGAPKKSYIINMLLLGYLEYYRYHLKYALKRSEHFQGQESIFKIAKGAETVMSLGNQTGEGWFLTGEMIELINSGVKNIVCMQPFACLPNHVVGKGMMKRLKKIYPGTNIVPIDYDPGASEVNQLNRIKLMISRAFENFKEENKYVSGFEKNYVGLLSMQGVKVALNKSGLKKQKQNQY</sequence>
<dbReference type="SUPFAM" id="SSF53067">
    <property type="entry name" value="Actin-like ATPase domain"/>
    <property type="match status" value="2"/>
</dbReference>